<name>A0AAV3UTX6_9ALTE</name>
<evidence type="ECO:0000313" key="1">
    <source>
        <dbReference type="EMBL" id="GAC08500.1"/>
    </source>
</evidence>
<protein>
    <submittedName>
        <fullName evidence="1">Uncharacterized protein</fullName>
    </submittedName>
</protein>
<dbReference type="EMBL" id="BAEM01000007">
    <property type="protein sequence ID" value="GAC08500.1"/>
    <property type="molecule type" value="Genomic_DNA"/>
</dbReference>
<accession>A0AAV3UTX6</accession>
<dbReference type="AlphaFoldDB" id="A0AAV3UTX6"/>
<dbReference type="Proteomes" id="UP000006320">
    <property type="component" value="Unassembled WGS sequence"/>
</dbReference>
<reference evidence="1 2" key="1">
    <citation type="journal article" date="2017" name="Antonie Van Leeuwenhoek">
        <title>Rhizobium rhizosphaerae sp. nov., a novel species isolated from rice rhizosphere.</title>
        <authorList>
            <person name="Zhao J.J."/>
            <person name="Zhang J."/>
            <person name="Zhang R.J."/>
            <person name="Zhang C.W."/>
            <person name="Yin H.Q."/>
            <person name="Zhang X.X."/>
        </authorList>
    </citation>
    <scope>NUCLEOTIDE SEQUENCE [LARGE SCALE GENOMIC DNA]</scope>
    <source>
        <strain evidence="1 2">S18K6</strain>
    </source>
</reference>
<proteinExistence type="predicted"/>
<comment type="caution">
    <text evidence="1">The sequence shown here is derived from an EMBL/GenBank/DDBJ whole genome shotgun (WGS) entry which is preliminary data.</text>
</comment>
<organism evidence="1 2">
    <name type="scientific">Paraglaciecola chathamensis S18K6</name>
    <dbReference type="NCBI Taxonomy" id="1127672"/>
    <lineage>
        <taxon>Bacteria</taxon>
        <taxon>Pseudomonadati</taxon>
        <taxon>Pseudomonadota</taxon>
        <taxon>Gammaproteobacteria</taxon>
        <taxon>Alteromonadales</taxon>
        <taxon>Alteromonadaceae</taxon>
        <taxon>Paraglaciecola</taxon>
    </lineage>
</organism>
<gene>
    <name evidence="1" type="ORF">GCHA_0537</name>
</gene>
<evidence type="ECO:0000313" key="2">
    <source>
        <dbReference type="Proteomes" id="UP000006320"/>
    </source>
</evidence>
<sequence>MLDPYEPLTKYYDDYSTLPTDSITLPQAVGYARAVRMDYIKKIQAENKDLGELGIATMILAGAIGADTIIDRSDDLLTIGTIAGATGLSAAQWLSDGDRTKLYALGARALTCAVEAVVPLQGIQISDVSNKKAALFAELRNVQALYSTVILFQQSNLNSPLNLVIEKNLADAKGQIATAQNIYKNGDILQRKVQSAGSNLQVTVDDINNKVLAGLIEGQRDIATLRETIKGLVVQAGGFIEIPGQSLFTSIDAIGGEVSNELFDRDGDQGQTSSKEAIEALTHLKVALAALDIAAFELESMIGSVTNTYSDEKLKGCGVDVVRPLSVSRPEIVFVKGIDFVETFTIGGGSKKYSAKADQAIPGVSIEQSEHFGARVTVKAVGSELKLGNYSISVSDDTDQKQYVTVKVIEQPQQAQGPNPLGPDDEKQFCEKPENEENSVCNVQLSLQRFNLFGEPDAKNLDGQCGEDTLNGLRKLLLLLKPSDALPTLGCNETTIKEHLNNINSLFPFIPMGALNESGLLLLHTRIMRESKPIDQVSRDPLGQSEVDFLNKEVEGTVTTVSKPQDFRVMLKRLYFKTFKKYLAEKLNEASFDASTPWTDADTQALDKTSYTVLKGKLTTKSGLYDLIELTPTLFALEPSGDDR</sequence>